<dbReference type="HAMAP" id="MF_01405">
    <property type="entry name" value="Non_canon_purine_NTPase"/>
    <property type="match status" value="1"/>
</dbReference>
<evidence type="ECO:0000256" key="10">
    <source>
        <dbReference type="HAMAP-Rule" id="MF_01405"/>
    </source>
</evidence>
<evidence type="ECO:0000256" key="8">
    <source>
        <dbReference type="ARBA" id="ARBA00051875"/>
    </source>
</evidence>
<evidence type="ECO:0000256" key="3">
    <source>
        <dbReference type="ARBA" id="ARBA00022723"/>
    </source>
</evidence>
<feature type="binding site" evidence="10">
    <location>
        <position position="71"/>
    </location>
    <ligand>
        <name>substrate</name>
    </ligand>
</feature>
<evidence type="ECO:0000256" key="7">
    <source>
        <dbReference type="ARBA" id="ARBA00023080"/>
    </source>
</evidence>
<feature type="binding site" evidence="10">
    <location>
        <position position="70"/>
    </location>
    <ligand>
        <name>Mg(2+)</name>
        <dbReference type="ChEBI" id="CHEBI:18420"/>
    </ligand>
</feature>
<keyword evidence="7 10" id="KW-0546">Nucleotide metabolism</keyword>
<evidence type="ECO:0000256" key="9">
    <source>
        <dbReference type="ARBA" id="ARBA00052017"/>
    </source>
</evidence>
<comment type="caution">
    <text evidence="12">The sequence shown here is derived from an EMBL/GenBank/DDBJ whole genome shotgun (WGS) entry which is preliminary data.</text>
</comment>
<dbReference type="InterPro" id="IPR020922">
    <property type="entry name" value="dITP/XTP_pyrophosphatase"/>
</dbReference>
<evidence type="ECO:0000256" key="2">
    <source>
        <dbReference type="ARBA" id="ARBA00011738"/>
    </source>
</evidence>
<evidence type="ECO:0000313" key="13">
    <source>
        <dbReference type="Proteomes" id="UP000528322"/>
    </source>
</evidence>
<dbReference type="GO" id="GO:0046872">
    <property type="term" value="F:metal ion binding"/>
    <property type="evidence" value="ECO:0007669"/>
    <property type="project" value="UniProtKB-KW"/>
</dbReference>
<feature type="binding site" evidence="10">
    <location>
        <begin position="178"/>
        <end position="179"/>
    </location>
    <ligand>
        <name>substrate</name>
    </ligand>
</feature>
<proteinExistence type="inferred from homology"/>
<keyword evidence="5 10" id="KW-0378">Hydrolase</keyword>
<dbReference type="EMBL" id="JACHID010000006">
    <property type="protein sequence ID" value="MBB5021852.1"/>
    <property type="molecule type" value="Genomic_DNA"/>
</dbReference>
<dbReference type="GO" id="GO:0005829">
    <property type="term" value="C:cytosol"/>
    <property type="evidence" value="ECO:0007669"/>
    <property type="project" value="TreeGrafter"/>
</dbReference>
<keyword evidence="6 10" id="KW-0460">Magnesium</keyword>
<dbReference type="Gene3D" id="3.90.950.10">
    <property type="match status" value="1"/>
</dbReference>
<feature type="binding site" evidence="10">
    <location>
        <begin position="150"/>
        <end position="153"/>
    </location>
    <ligand>
        <name>substrate</name>
    </ligand>
</feature>
<comment type="catalytic activity">
    <reaction evidence="9 10">
        <text>XTP + H2O = XMP + diphosphate + H(+)</text>
        <dbReference type="Rhea" id="RHEA:28610"/>
        <dbReference type="ChEBI" id="CHEBI:15377"/>
        <dbReference type="ChEBI" id="CHEBI:15378"/>
        <dbReference type="ChEBI" id="CHEBI:33019"/>
        <dbReference type="ChEBI" id="CHEBI:57464"/>
        <dbReference type="ChEBI" id="CHEBI:61314"/>
        <dbReference type="EC" id="3.6.1.66"/>
    </reaction>
</comment>
<feature type="binding site" evidence="10">
    <location>
        <begin position="7"/>
        <end position="12"/>
    </location>
    <ligand>
        <name>substrate</name>
    </ligand>
</feature>
<evidence type="ECO:0000256" key="5">
    <source>
        <dbReference type="ARBA" id="ARBA00022801"/>
    </source>
</evidence>
<dbReference type="GO" id="GO:0009146">
    <property type="term" value="P:purine nucleoside triphosphate catabolic process"/>
    <property type="evidence" value="ECO:0007669"/>
    <property type="project" value="UniProtKB-UniRule"/>
</dbReference>
<sequence length="208" mass="22560">MRIILASKNTKKLLELRAILREAGAEVFAPQELDIDLPEVDEDGDTFVENALKKARSAHKASGLAAIADDSGLCVDALSGAPGVHSARFAGIGASDEDNNHKLLQQLAGNQNRRGRFACAIAYVDSTTEHWVEGFCEGRILEHPRGDGGFGYDPLFLPDGYQQTFGELPFDVKNGLSHRYQASAALRDWLQSHTSPSAPADTRPDTRS</sequence>
<dbReference type="InterPro" id="IPR002637">
    <property type="entry name" value="RdgB/HAM1"/>
</dbReference>
<feature type="active site" description="Proton acceptor" evidence="10">
    <location>
        <position position="70"/>
    </location>
</feature>
<dbReference type="NCBIfam" id="TIGR00042">
    <property type="entry name" value="RdgB/HAM1 family non-canonical purine NTP pyrophosphatase"/>
    <property type="match status" value="1"/>
</dbReference>
<evidence type="ECO:0000256" key="6">
    <source>
        <dbReference type="ARBA" id="ARBA00022842"/>
    </source>
</evidence>
<comment type="cofactor">
    <cofactor evidence="10">
        <name>Mg(2+)</name>
        <dbReference type="ChEBI" id="CHEBI:18420"/>
    </cofactor>
    <text evidence="10">Binds 1 Mg(2+) ion per subunit.</text>
</comment>
<accession>A0A7W7Y4X1</accession>
<dbReference type="GO" id="GO:0036220">
    <property type="term" value="F:ITP diphosphatase activity"/>
    <property type="evidence" value="ECO:0007669"/>
    <property type="project" value="UniProtKB-UniRule"/>
</dbReference>
<dbReference type="Pfam" id="PF01725">
    <property type="entry name" value="Ham1p_like"/>
    <property type="match status" value="1"/>
</dbReference>
<protein>
    <recommendedName>
        <fullName evidence="10">dITP/XTP pyrophosphatase</fullName>
        <ecNumber evidence="10">3.6.1.66</ecNumber>
    </recommendedName>
    <alternativeName>
        <fullName evidence="10">Non-canonical purine NTP pyrophosphatase</fullName>
    </alternativeName>
    <alternativeName>
        <fullName evidence="10">Non-standard purine NTP pyrophosphatase</fullName>
    </alternativeName>
    <alternativeName>
        <fullName evidence="10">Nucleoside-triphosphate diphosphatase</fullName>
    </alternativeName>
    <alternativeName>
        <fullName evidence="10">Nucleoside-triphosphate pyrophosphatase</fullName>
        <shortName evidence="10">NTPase</shortName>
    </alternativeName>
</protein>
<dbReference type="PANTHER" id="PTHR11067">
    <property type="entry name" value="INOSINE TRIPHOSPHATE PYROPHOSPHATASE/HAM1 PROTEIN"/>
    <property type="match status" value="1"/>
</dbReference>
<name>A0A7W7Y4X1_9BACT</name>
<comment type="subunit">
    <text evidence="2 10">Homodimer.</text>
</comment>
<feature type="binding site" evidence="10">
    <location>
        <position position="41"/>
    </location>
    <ligand>
        <name>Mg(2+)</name>
        <dbReference type="ChEBI" id="CHEBI:18420"/>
    </ligand>
</feature>
<dbReference type="GO" id="GO:0009117">
    <property type="term" value="P:nucleotide metabolic process"/>
    <property type="evidence" value="ECO:0007669"/>
    <property type="project" value="UniProtKB-KW"/>
</dbReference>
<evidence type="ECO:0000256" key="4">
    <source>
        <dbReference type="ARBA" id="ARBA00022741"/>
    </source>
</evidence>
<reference evidence="12 13" key="1">
    <citation type="submission" date="2020-08" db="EMBL/GenBank/DDBJ databases">
        <title>Genomic Encyclopedia of Type Strains, Phase IV (KMG-IV): sequencing the most valuable type-strain genomes for metagenomic binning, comparative biology and taxonomic classification.</title>
        <authorList>
            <person name="Goeker M."/>
        </authorList>
    </citation>
    <scope>NUCLEOTIDE SEQUENCE [LARGE SCALE GENOMIC DNA]</scope>
    <source>
        <strain evidence="12 13">DSM 22071</strain>
    </source>
</reference>
<dbReference type="GO" id="GO:0000166">
    <property type="term" value="F:nucleotide binding"/>
    <property type="evidence" value="ECO:0007669"/>
    <property type="project" value="UniProtKB-KW"/>
</dbReference>
<dbReference type="CDD" id="cd00515">
    <property type="entry name" value="HAM1"/>
    <property type="match status" value="1"/>
</dbReference>
<comment type="function">
    <text evidence="10">Pyrophosphatase that catalyzes the hydrolysis of nucleoside triphosphates to their monophosphate derivatives, with a high preference for the non-canonical purine nucleotides XTP (xanthosine triphosphate), dITP (deoxyinosine triphosphate) and ITP. Seems to function as a house-cleaning enzyme that removes non-canonical purine nucleotides from the nucleotide pool, thus preventing their incorporation into DNA/RNA and avoiding chromosomal lesions.</text>
</comment>
<dbReference type="RefSeq" id="WP_183731324.1">
    <property type="nucleotide sequence ID" value="NZ_JACHID010000006.1"/>
</dbReference>
<evidence type="ECO:0000256" key="1">
    <source>
        <dbReference type="ARBA" id="ARBA00008023"/>
    </source>
</evidence>
<dbReference type="EC" id="3.6.1.66" evidence="10"/>
<comment type="catalytic activity">
    <reaction evidence="8 10">
        <text>dITP + H2O = dIMP + diphosphate + H(+)</text>
        <dbReference type="Rhea" id="RHEA:28342"/>
        <dbReference type="ChEBI" id="CHEBI:15377"/>
        <dbReference type="ChEBI" id="CHEBI:15378"/>
        <dbReference type="ChEBI" id="CHEBI:33019"/>
        <dbReference type="ChEBI" id="CHEBI:61194"/>
        <dbReference type="ChEBI" id="CHEBI:61382"/>
        <dbReference type="EC" id="3.6.1.66"/>
    </reaction>
</comment>
<comment type="similarity">
    <text evidence="1 10 11">Belongs to the HAM1 NTPase family.</text>
</comment>
<dbReference type="Proteomes" id="UP000528322">
    <property type="component" value="Unassembled WGS sequence"/>
</dbReference>
<evidence type="ECO:0000256" key="11">
    <source>
        <dbReference type="RuleBase" id="RU003781"/>
    </source>
</evidence>
<dbReference type="FunFam" id="3.90.950.10:FF:000001">
    <property type="entry name" value="dITP/XTP pyrophosphatase"/>
    <property type="match status" value="1"/>
</dbReference>
<dbReference type="InterPro" id="IPR029001">
    <property type="entry name" value="ITPase-like_fam"/>
</dbReference>
<dbReference type="GO" id="GO:0036222">
    <property type="term" value="F:XTP diphosphatase activity"/>
    <property type="evidence" value="ECO:0007669"/>
    <property type="project" value="UniProtKB-UniRule"/>
</dbReference>
<keyword evidence="13" id="KW-1185">Reference proteome</keyword>
<keyword evidence="4 10" id="KW-0547">Nucleotide-binding</keyword>
<dbReference type="GO" id="GO:0017111">
    <property type="term" value="F:ribonucleoside triphosphate phosphatase activity"/>
    <property type="evidence" value="ECO:0007669"/>
    <property type="project" value="InterPro"/>
</dbReference>
<comment type="catalytic activity">
    <reaction evidence="10">
        <text>ITP + H2O = IMP + diphosphate + H(+)</text>
        <dbReference type="Rhea" id="RHEA:29399"/>
        <dbReference type="ChEBI" id="CHEBI:15377"/>
        <dbReference type="ChEBI" id="CHEBI:15378"/>
        <dbReference type="ChEBI" id="CHEBI:33019"/>
        <dbReference type="ChEBI" id="CHEBI:58053"/>
        <dbReference type="ChEBI" id="CHEBI:61402"/>
        <dbReference type="EC" id="3.6.1.66"/>
    </reaction>
</comment>
<dbReference type="PANTHER" id="PTHR11067:SF9">
    <property type="entry name" value="INOSINE TRIPHOSPHATE PYROPHOSPHATASE"/>
    <property type="match status" value="1"/>
</dbReference>
<evidence type="ECO:0000313" key="12">
    <source>
        <dbReference type="EMBL" id="MBB5021852.1"/>
    </source>
</evidence>
<dbReference type="AlphaFoldDB" id="A0A7W7Y4X1"/>
<organism evidence="12 13">
    <name type="scientific">Desulfurispira natronophila</name>
    <dbReference type="NCBI Taxonomy" id="682562"/>
    <lineage>
        <taxon>Bacteria</taxon>
        <taxon>Pseudomonadati</taxon>
        <taxon>Chrysiogenota</taxon>
        <taxon>Chrysiogenia</taxon>
        <taxon>Chrysiogenales</taxon>
        <taxon>Chrysiogenaceae</taxon>
        <taxon>Desulfurispira</taxon>
    </lineage>
</organism>
<feature type="binding site" evidence="10">
    <location>
        <position position="173"/>
    </location>
    <ligand>
        <name>substrate</name>
    </ligand>
</feature>
<gene>
    <name evidence="12" type="ORF">HNR37_001166</name>
</gene>
<keyword evidence="3 10" id="KW-0479">Metal-binding</keyword>
<dbReference type="GO" id="GO:0035870">
    <property type="term" value="F:dITP diphosphatase activity"/>
    <property type="evidence" value="ECO:0007669"/>
    <property type="project" value="UniProtKB-UniRule"/>
</dbReference>
<dbReference type="SUPFAM" id="SSF52972">
    <property type="entry name" value="ITPase-like"/>
    <property type="match status" value="1"/>
</dbReference>